<feature type="chain" id="PRO_5035743341" evidence="2">
    <location>
        <begin position="17"/>
        <end position="481"/>
    </location>
</feature>
<dbReference type="OrthoDB" id="10457468at2759"/>
<dbReference type="EMBL" id="CACVBS010000101">
    <property type="protein sequence ID" value="CAA7271118.1"/>
    <property type="molecule type" value="Genomic_DNA"/>
</dbReference>
<evidence type="ECO:0000313" key="4">
    <source>
        <dbReference type="Proteomes" id="UP000467700"/>
    </source>
</evidence>
<dbReference type="Proteomes" id="UP000467700">
    <property type="component" value="Unassembled WGS sequence"/>
</dbReference>
<dbReference type="AlphaFoldDB" id="A0A8S0WTQ6"/>
<reference evidence="3 4" key="1">
    <citation type="submission" date="2020-01" db="EMBL/GenBank/DDBJ databases">
        <authorList>
            <person name="Gupta K D."/>
        </authorList>
    </citation>
    <scope>NUCLEOTIDE SEQUENCE [LARGE SCALE GENOMIC DNA]</scope>
</reference>
<name>A0A8S0WTQ6_CYCAE</name>
<comment type="caution">
    <text evidence="3">The sequence shown here is derived from an EMBL/GenBank/DDBJ whole genome shotgun (WGS) entry which is preliminary data.</text>
</comment>
<keyword evidence="4" id="KW-1185">Reference proteome</keyword>
<proteinExistence type="predicted"/>
<keyword evidence="2" id="KW-0732">Signal</keyword>
<accession>A0A8S0WTQ6</accession>
<organism evidence="3 4">
    <name type="scientific">Cyclocybe aegerita</name>
    <name type="common">Black poplar mushroom</name>
    <name type="synonym">Agrocybe aegerita</name>
    <dbReference type="NCBI Taxonomy" id="1973307"/>
    <lineage>
        <taxon>Eukaryota</taxon>
        <taxon>Fungi</taxon>
        <taxon>Dikarya</taxon>
        <taxon>Basidiomycota</taxon>
        <taxon>Agaricomycotina</taxon>
        <taxon>Agaricomycetes</taxon>
        <taxon>Agaricomycetidae</taxon>
        <taxon>Agaricales</taxon>
        <taxon>Agaricineae</taxon>
        <taxon>Bolbitiaceae</taxon>
        <taxon>Cyclocybe</taxon>
    </lineage>
</organism>
<protein>
    <submittedName>
        <fullName evidence="3">Uncharacterized protein</fullName>
    </submittedName>
</protein>
<sequence length="481" mass="53136">MLITISLLLPPANSLSASLCYSSLPVYHHSLANSLIVHPSLKFMLSRFAAFWSPSMSESKATTTSGKPKTSISHSATALKTLRTIGNLSRAETLRDAATEVTAVLETLITTKHIDHDFQQLGQEICGLIIIIATEYEETPASQDLQVSIGEISRHIASLKTLCRKYSHYPRWKTFPRRRYGRGRVAELRSGVADIAHRVSGKNKLEALDTLELWNEENAAAMKHLEELMTWLQKTESKNNEQPFVQNLSVSDEQSKDQPEIPSSSTPARGILRPTGDNVPARPASDVPETPYPTLESAGGECDTVAPSINTDSAKLELELPKTNIEPFVPTPSPIRLKANHQRFTSTELSPTQLSTTPRSSVIRTTTTAVMQEQKTSRLSLRRGRTLRSSILRSSAIPAPATTLAISGIQLWTSTSALQQPLPCGILVSSIQRRIYAQSRRWYVSNLQLFPHIDGQESFQSNITRRELENLVSSQVGIHSA</sequence>
<evidence type="ECO:0000313" key="3">
    <source>
        <dbReference type="EMBL" id="CAA7271118.1"/>
    </source>
</evidence>
<feature type="signal peptide" evidence="2">
    <location>
        <begin position="1"/>
        <end position="16"/>
    </location>
</feature>
<evidence type="ECO:0000256" key="1">
    <source>
        <dbReference type="SAM" id="MobiDB-lite"/>
    </source>
</evidence>
<evidence type="ECO:0000256" key="2">
    <source>
        <dbReference type="SAM" id="SignalP"/>
    </source>
</evidence>
<gene>
    <name evidence="3" type="ORF">AAE3_LOCUS13193</name>
</gene>
<feature type="region of interest" description="Disordered" evidence="1">
    <location>
        <begin position="249"/>
        <end position="306"/>
    </location>
</feature>